<comment type="caution">
    <text evidence="1">The sequence shown here is derived from an EMBL/GenBank/DDBJ whole genome shotgun (WGS) entry which is preliminary data.</text>
</comment>
<dbReference type="AlphaFoldDB" id="A0A4Q2RKQ4"/>
<name>A0A4Q2RKQ4_9HYPH</name>
<sequence>MASVSGACGNCAFFDDHHGNNDQAASDGGLCRFNPPVSQPGPDAHGLWPVVSEKDWCGHFAPETMGGLAAAE</sequence>
<accession>A0A4Q2RKQ4</accession>
<organism evidence="1 2">
    <name type="scientific">Lichenibacterium ramalinae</name>
    <dbReference type="NCBI Taxonomy" id="2316527"/>
    <lineage>
        <taxon>Bacteria</taxon>
        <taxon>Pseudomonadati</taxon>
        <taxon>Pseudomonadota</taxon>
        <taxon>Alphaproteobacteria</taxon>
        <taxon>Hyphomicrobiales</taxon>
        <taxon>Lichenihabitantaceae</taxon>
        <taxon>Lichenibacterium</taxon>
    </lineage>
</organism>
<evidence type="ECO:0000313" key="2">
    <source>
        <dbReference type="Proteomes" id="UP000289411"/>
    </source>
</evidence>
<evidence type="ECO:0000313" key="1">
    <source>
        <dbReference type="EMBL" id="RYB07927.1"/>
    </source>
</evidence>
<reference evidence="1 2" key="2">
    <citation type="submission" date="2019-02" db="EMBL/GenBank/DDBJ databases">
        <title>'Lichenibacterium ramalinii' gen. nov. sp. nov., 'Lichenibacterium minor' gen. nov. sp. nov.</title>
        <authorList>
            <person name="Pankratov T."/>
        </authorList>
    </citation>
    <scope>NUCLEOTIDE SEQUENCE [LARGE SCALE GENOMIC DNA]</scope>
    <source>
        <strain evidence="1 2">RmlP001</strain>
    </source>
</reference>
<gene>
    <name evidence="1" type="ORF">D3272_02100</name>
</gene>
<proteinExistence type="predicted"/>
<dbReference type="RefSeq" id="WP_129217399.1">
    <property type="nucleotide sequence ID" value="NZ_QYBC01000001.1"/>
</dbReference>
<reference evidence="1 2" key="1">
    <citation type="submission" date="2018-09" db="EMBL/GenBank/DDBJ databases">
        <authorList>
            <person name="Grouzdev D.S."/>
            <person name="Krutkina M.S."/>
        </authorList>
    </citation>
    <scope>NUCLEOTIDE SEQUENCE [LARGE SCALE GENOMIC DNA]</scope>
    <source>
        <strain evidence="1 2">RmlP001</strain>
    </source>
</reference>
<dbReference type="EMBL" id="QYBC01000001">
    <property type="protein sequence ID" value="RYB07927.1"/>
    <property type="molecule type" value="Genomic_DNA"/>
</dbReference>
<protein>
    <submittedName>
        <fullName evidence="1">Uncharacterized protein</fullName>
    </submittedName>
</protein>
<dbReference type="Proteomes" id="UP000289411">
    <property type="component" value="Unassembled WGS sequence"/>
</dbReference>
<dbReference type="OrthoDB" id="290218at2"/>
<keyword evidence="2" id="KW-1185">Reference proteome</keyword>